<dbReference type="NCBIfam" id="TIGR01201">
    <property type="entry name" value="HU_rel"/>
    <property type="match status" value="1"/>
</dbReference>
<dbReference type="GO" id="GO:0003677">
    <property type="term" value="F:DNA binding"/>
    <property type="evidence" value="ECO:0007669"/>
    <property type="project" value="UniProtKB-KW"/>
</dbReference>
<dbReference type="InterPro" id="IPR010992">
    <property type="entry name" value="IHF-like_DNA-bd_dom_sf"/>
</dbReference>
<evidence type="ECO:0000259" key="2">
    <source>
        <dbReference type="Pfam" id="PF18291"/>
    </source>
</evidence>
<dbReference type="STRING" id="332977.SAMN05421740_103202"/>
<evidence type="ECO:0000313" key="4">
    <source>
        <dbReference type="Proteomes" id="UP000198916"/>
    </source>
</evidence>
<proteinExistence type="predicted"/>
<dbReference type="Gene3D" id="4.10.520.10">
    <property type="entry name" value="IHF-like DNA-binding proteins"/>
    <property type="match status" value="1"/>
</dbReference>
<gene>
    <name evidence="3" type="ORF">SAMN05421740_103202</name>
</gene>
<sequence>MCILGTEKLIQTPMSVKYISVKQHNFKDPSKPRYIAQCKSRGHVDIHDISSNLSHASTLNAADVVAVIEGLTHAISQSLSEGYIIKLGDFGSFYLSLDAEAQDTPKAVNANSIKGCKIYFRPGKQLAKKLANTTYSTR</sequence>
<evidence type="ECO:0000256" key="1">
    <source>
        <dbReference type="ARBA" id="ARBA00023125"/>
    </source>
</evidence>
<reference evidence="4" key="1">
    <citation type="submission" date="2016-10" db="EMBL/GenBank/DDBJ databases">
        <authorList>
            <person name="Varghese N."/>
            <person name="Submissions S."/>
        </authorList>
    </citation>
    <scope>NUCLEOTIDE SEQUENCE [LARGE SCALE GENOMIC DNA]</scope>
    <source>
        <strain evidence="4">Jip14</strain>
    </source>
</reference>
<evidence type="ECO:0000313" key="3">
    <source>
        <dbReference type="EMBL" id="SEK99759.1"/>
    </source>
</evidence>
<dbReference type="InterPro" id="IPR041607">
    <property type="entry name" value="HU-HIG"/>
</dbReference>
<name>A0A1H7LLN9_9SPHI</name>
<dbReference type="SUPFAM" id="SSF47729">
    <property type="entry name" value="IHF-like DNA-binding proteins"/>
    <property type="match status" value="1"/>
</dbReference>
<accession>A0A1H7LLN9</accession>
<organism evidence="3 4">
    <name type="scientific">Parapedobacter koreensis</name>
    <dbReference type="NCBI Taxonomy" id="332977"/>
    <lineage>
        <taxon>Bacteria</taxon>
        <taxon>Pseudomonadati</taxon>
        <taxon>Bacteroidota</taxon>
        <taxon>Sphingobacteriia</taxon>
        <taxon>Sphingobacteriales</taxon>
        <taxon>Sphingobacteriaceae</taxon>
        <taxon>Parapedobacter</taxon>
    </lineage>
</organism>
<keyword evidence="1 3" id="KW-0238">DNA-binding</keyword>
<dbReference type="Proteomes" id="UP000198916">
    <property type="component" value="Unassembled WGS sequence"/>
</dbReference>
<dbReference type="InterPro" id="IPR005902">
    <property type="entry name" value="HU_DNA-bd_put"/>
</dbReference>
<dbReference type="Pfam" id="PF18291">
    <property type="entry name" value="HU-HIG"/>
    <property type="match status" value="1"/>
</dbReference>
<dbReference type="OrthoDB" id="9809801at2"/>
<dbReference type="AlphaFoldDB" id="A0A1H7LLN9"/>
<feature type="domain" description="HU" evidence="2">
    <location>
        <begin position="14"/>
        <end position="133"/>
    </location>
</feature>
<protein>
    <submittedName>
        <fullName evidence="3">DNA-binding protein, histone-like, putative</fullName>
    </submittedName>
</protein>
<dbReference type="EMBL" id="FNZR01000003">
    <property type="protein sequence ID" value="SEK99759.1"/>
    <property type="molecule type" value="Genomic_DNA"/>
</dbReference>
<keyword evidence="4" id="KW-1185">Reference proteome</keyword>